<sequence length="83" mass="9448">MRSIVILIYFISLRALVLSLGQLVCRSSLSEINLVMLQCPKLSEQIIVLEYFRPQGVCKCPEEPPIPNQVAALYNRTLRPFIT</sequence>
<accession>A0A8X6MB30</accession>
<keyword evidence="1" id="KW-0732">Signal</keyword>
<dbReference type="Proteomes" id="UP000887013">
    <property type="component" value="Unassembled WGS sequence"/>
</dbReference>
<evidence type="ECO:0000256" key="1">
    <source>
        <dbReference type="SAM" id="SignalP"/>
    </source>
</evidence>
<protein>
    <submittedName>
        <fullName evidence="2">Uncharacterized protein</fullName>
    </submittedName>
</protein>
<feature type="chain" id="PRO_5036455147" evidence="1">
    <location>
        <begin position="22"/>
        <end position="83"/>
    </location>
</feature>
<name>A0A8X6MB30_NEPPI</name>
<organism evidence="2 3">
    <name type="scientific">Nephila pilipes</name>
    <name type="common">Giant wood spider</name>
    <name type="synonym">Nephila maculata</name>
    <dbReference type="NCBI Taxonomy" id="299642"/>
    <lineage>
        <taxon>Eukaryota</taxon>
        <taxon>Metazoa</taxon>
        <taxon>Ecdysozoa</taxon>
        <taxon>Arthropoda</taxon>
        <taxon>Chelicerata</taxon>
        <taxon>Arachnida</taxon>
        <taxon>Araneae</taxon>
        <taxon>Araneomorphae</taxon>
        <taxon>Entelegynae</taxon>
        <taxon>Araneoidea</taxon>
        <taxon>Nephilidae</taxon>
        <taxon>Nephila</taxon>
    </lineage>
</organism>
<dbReference type="EMBL" id="BMAW01089005">
    <property type="protein sequence ID" value="GFS37623.1"/>
    <property type="molecule type" value="Genomic_DNA"/>
</dbReference>
<evidence type="ECO:0000313" key="3">
    <source>
        <dbReference type="Proteomes" id="UP000887013"/>
    </source>
</evidence>
<dbReference type="AlphaFoldDB" id="A0A8X6MB30"/>
<proteinExistence type="predicted"/>
<reference evidence="2" key="1">
    <citation type="submission" date="2020-08" db="EMBL/GenBank/DDBJ databases">
        <title>Multicomponent nature underlies the extraordinary mechanical properties of spider dragline silk.</title>
        <authorList>
            <person name="Kono N."/>
            <person name="Nakamura H."/>
            <person name="Mori M."/>
            <person name="Yoshida Y."/>
            <person name="Ohtoshi R."/>
            <person name="Malay A.D."/>
            <person name="Moran D.A.P."/>
            <person name="Tomita M."/>
            <person name="Numata K."/>
            <person name="Arakawa K."/>
        </authorList>
    </citation>
    <scope>NUCLEOTIDE SEQUENCE</scope>
</reference>
<keyword evidence="3" id="KW-1185">Reference proteome</keyword>
<comment type="caution">
    <text evidence="2">The sequence shown here is derived from an EMBL/GenBank/DDBJ whole genome shotgun (WGS) entry which is preliminary data.</text>
</comment>
<feature type="signal peptide" evidence="1">
    <location>
        <begin position="1"/>
        <end position="21"/>
    </location>
</feature>
<gene>
    <name evidence="2" type="ORF">NPIL_577411</name>
</gene>
<evidence type="ECO:0000313" key="2">
    <source>
        <dbReference type="EMBL" id="GFS37623.1"/>
    </source>
</evidence>